<evidence type="ECO:0000259" key="1">
    <source>
        <dbReference type="Pfam" id="PF12902"/>
    </source>
</evidence>
<keyword evidence="3" id="KW-1185">Reference proteome</keyword>
<dbReference type="AlphaFoldDB" id="A0A7W9W558"/>
<dbReference type="Proteomes" id="UP000520814">
    <property type="component" value="Unassembled WGS sequence"/>
</dbReference>
<dbReference type="PANTHER" id="PTHR34400:SF4">
    <property type="entry name" value="MEMBRANE PROTEIN"/>
    <property type="match status" value="1"/>
</dbReference>
<dbReference type="Gene3D" id="1.20.1260.10">
    <property type="match status" value="1"/>
</dbReference>
<gene>
    <name evidence="2" type="ORF">HNQ39_000980</name>
</gene>
<reference evidence="2 3" key="1">
    <citation type="submission" date="2020-08" db="EMBL/GenBank/DDBJ databases">
        <title>Genomic Encyclopedia of Type Strains, Phase IV (KMG-IV): sequencing the most valuable type-strain genomes for metagenomic binning, comparative biology and taxonomic classification.</title>
        <authorList>
            <person name="Goeker M."/>
        </authorList>
    </citation>
    <scope>NUCLEOTIDE SEQUENCE [LARGE SCALE GENOMIC DNA]</scope>
    <source>
        <strain evidence="2 3">DSM 23562</strain>
    </source>
</reference>
<dbReference type="EMBL" id="JACHGW010000001">
    <property type="protein sequence ID" value="MBB6049218.1"/>
    <property type="molecule type" value="Genomic_DNA"/>
</dbReference>
<dbReference type="InterPro" id="IPR026820">
    <property type="entry name" value="VioB/RebD_dom"/>
</dbReference>
<protein>
    <recommendedName>
        <fullName evidence="1">Iminophenyl-pyruvate dimer synthase domain-containing protein</fullName>
    </recommendedName>
</protein>
<feature type="domain" description="Iminophenyl-pyruvate dimer synthase" evidence="1">
    <location>
        <begin position="18"/>
        <end position="245"/>
    </location>
</feature>
<proteinExistence type="predicted"/>
<name>A0A7W9W558_ARMRO</name>
<dbReference type="PANTHER" id="PTHR34400">
    <property type="match status" value="1"/>
</dbReference>
<dbReference type="SUPFAM" id="SSF47240">
    <property type="entry name" value="Ferritin-like"/>
    <property type="match status" value="1"/>
</dbReference>
<evidence type="ECO:0000313" key="3">
    <source>
        <dbReference type="Proteomes" id="UP000520814"/>
    </source>
</evidence>
<comment type="caution">
    <text evidence="2">The sequence shown here is derived from an EMBL/GenBank/DDBJ whole genome shotgun (WGS) entry which is preliminary data.</text>
</comment>
<dbReference type="InterPro" id="IPR012347">
    <property type="entry name" value="Ferritin-like"/>
</dbReference>
<sequence>MSVTPQDLANRQRLVALLDEAAEIEHMVLCQYLYAAFSLKRHPEEGGVTWAQLEKMRQWGSHLMLIARQEMEHLGLVANLLLALGEAPHFQRPNFPVSPRYYKLAIPSKLEGFGESALLRFIDLERPAELSGENEKLLSKLFPAVLLTSFTIGALYDEIKTLFEQTAPEALFLGSPRTQITTSEVIPVPIRGITLPPNTPLYNVLMRPVTDRDSALATVHQIVTEGEGAHHDQQPCHFTYFLQIFEELVQEKEKDPQFAPARNVVTNPQTSGQDVMPPQPNTTLITNLATNAVSLLFDGAYETMMLMLIRFFAHTSESTEELAALQKAVFFPMMTVVIRPLGEVLTLLPATEDLSPGAPTAGPTFATTRAMHLLPDRAAAWGVLALQLEALTQSAKMLLYNYTYPKPVRDRLTLVYENLARISFDFNNSRKQNP</sequence>
<evidence type="ECO:0000313" key="2">
    <source>
        <dbReference type="EMBL" id="MBB6049218.1"/>
    </source>
</evidence>
<dbReference type="Pfam" id="PF12902">
    <property type="entry name" value="Ferritin-like"/>
    <property type="match status" value="1"/>
</dbReference>
<accession>A0A7W9W558</accession>
<organism evidence="2 3">
    <name type="scientific">Armatimonas rosea</name>
    <dbReference type="NCBI Taxonomy" id="685828"/>
    <lineage>
        <taxon>Bacteria</taxon>
        <taxon>Bacillati</taxon>
        <taxon>Armatimonadota</taxon>
        <taxon>Armatimonadia</taxon>
        <taxon>Armatimonadales</taxon>
        <taxon>Armatimonadaceae</taxon>
        <taxon>Armatimonas</taxon>
    </lineage>
</organism>
<dbReference type="RefSeq" id="WP_184192832.1">
    <property type="nucleotide sequence ID" value="NZ_JACHGW010000001.1"/>
</dbReference>
<dbReference type="InterPro" id="IPR009078">
    <property type="entry name" value="Ferritin-like_SF"/>
</dbReference>